<dbReference type="PANTHER" id="PTHR13170">
    <property type="entry name" value="O-GLCNACASE"/>
    <property type="match status" value="1"/>
</dbReference>
<dbReference type="WBParaSite" id="TREG1_44540.2">
    <property type="protein sequence ID" value="TREG1_44540.2"/>
    <property type="gene ID" value="TREG1_44540"/>
</dbReference>
<evidence type="ECO:0000256" key="6">
    <source>
        <dbReference type="ARBA" id="ARBA00066938"/>
    </source>
</evidence>
<dbReference type="AlphaFoldDB" id="A0AA85JW65"/>
<dbReference type="InterPro" id="IPR051822">
    <property type="entry name" value="Glycosyl_Hydrolase_84"/>
</dbReference>
<dbReference type="FunFam" id="3.20.20.80:FF:000009">
    <property type="entry name" value="O-GlcNAcase BT_4395"/>
    <property type="match status" value="1"/>
</dbReference>
<reference evidence="10" key="1">
    <citation type="submission" date="2022-06" db="EMBL/GenBank/DDBJ databases">
        <authorList>
            <person name="Berger JAMES D."/>
            <person name="Berger JAMES D."/>
        </authorList>
    </citation>
    <scope>NUCLEOTIDE SEQUENCE [LARGE SCALE GENOMIC DNA]</scope>
</reference>
<dbReference type="Gene3D" id="1.20.58.240">
    <property type="entry name" value="STAT, domain 1"/>
    <property type="match status" value="1"/>
</dbReference>
<evidence type="ECO:0000313" key="11">
    <source>
        <dbReference type="WBParaSite" id="TREG1_44540.2"/>
    </source>
</evidence>
<sequence>MRDNISRILLVASIGRKTNNVLIAVSGSSETIHYFFSKMSCEDDKPTFNKEFLTGVVEGFYGRPWTYPQRKELFRRMNQMGMNAYLYAPKDDIKHRQSWRDLYTPEEEQQLQYLITESTDAGVLFIFAISPGLDVTFSSAKEVDILKKKVDQVSKLGCRAFALLFDDIEPRLCPADREVFSSSARAQVMFANEIYNHLGCPDVFLFCPTEYSASLAVPNINKSEYLATVASCLAQGIAVIWTGPLVVSKRILTKELQELSALLKHPIVLWDNLHANDYDQRRVFIGPYSGRPLALRRKGLLRGVLTNPNCEFEANYVALHTLAQWSRQAGNKNVIQSTDAEMTGTNDDLESNASDDNDMIDDGIDDQKSDSVNEQSSLSQDNSSSRKHLHGAVYRPREALHIALRDWLALMLQDQQTMAGASKPSTAIGTPTPMDTDNIEAVAQNEAAMQIESPPSNVVMSSDNTSSETLNSVEMSDMNSVAVTLEDLELFADLFYLPFSHGPAAVRLLELGHWLREYSYACGPNPADPEKAAEWNKKLSDYAEMVSTISRVRDRIQRLPSKSISYELAPYITEVHTVVGIILDYFRWLETGVMAYRSMSHLRRLLTWFSPGYRDMVTSGDQEPWTFRGGLITELQRILPLESAQDLFPAPSRAVPGMTTIPCLNWPDAGQNLCAPLPPPVPSIIPFQPPSLPIFSRYPSYVVRPYRPEDKPVMYSLFSKLLLARVGLPENSLPPEFHDLPGDKYLLPFLQHSPENCFMVFGPPFLQATAECCSDNNRNCHSAANSDYSTSAQCVGFGVSAPDAVSWARERNTQYRESMKLKYPRDLQIYVQDLSQCNKPVCENNETNSTNTNTNVTRLEPPVISSAPPSPLAEDRSPTSSSNRTTVAVEEFIKSLICSFHNDASEVVDIAAAVNILPPPEPLGGCLSMEPPLSGCLEPCESAGAAPNISSNLPSQLDPKPFPVECATSVPPLPLPTPILPDTAPPSPPSGACVPLVPETCSSSPATTNSTIARNLMAAGGAEALHSALAAHPATLWVEFDDIGLNGCASGPTPAMLFNHNLGLCTDPPELLLDSVARRLFICLLAALKTIGAHGAHAQLDSINEHRAELYRRFGFYPVPAASNEQTTVLARLI</sequence>
<dbReference type="Gene3D" id="3.40.630.30">
    <property type="match status" value="2"/>
</dbReference>
<dbReference type="Proteomes" id="UP000050795">
    <property type="component" value="Unassembled WGS sequence"/>
</dbReference>
<keyword evidence="2" id="KW-0326">Glycosidase</keyword>
<accession>A0AA85JW65</accession>
<evidence type="ECO:0000256" key="4">
    <source>
        <dbReference type="ARBA" id="ARBA00050933"/>
    </source>
</evidence>
<evidence type="ECO:0000313" key="10">
    <source>
        <dbReference type="Proteomes" id="UP000050795"/>
    </source>
</evidence>
<evidence type="ECO:0000256" key="3">
    <source>
        <dbReference type="ARBA" id="ARBA00030512"/>
    </source>
</evidence>
<dbReference type="GO" id="GO:0102571">
    <property type="term" value="F:[protein]-3-O-(N-acetyl-D-glucosaminyl)-L-serine/L-threonine O-N-acetyl-alpha-D-glucosaminase activity"/>
    <property type="evidence" value="ECO:0007669"/>
    <property type="project" value="UniProtKB-EC"/>
</dbReference>
<dbReference type="PANTHER" id="PTHR13170:SF16">
    <property type="entry name" value="PROTEIN O-GLCNACASE"/>
    <property type="match status" value="1"/>
</dbReference>
<dbReference type="GO" id="GO:0016231">
    <property type="term" value="F:beta-N-acetylglucosaminidase activity"/>
    <property type="evidence" value="ECO:0007669"/>
    <property type="project" value="TreeGrafter"/>
</dbReference>
<feature type="domain" description="GH84" evidence="9">
    <location>
        <begin position="52"/>
        <end position="330"/>
    </location>
</feature>
<feature type="region of interest" description="Disordered" evidence="8">
    <location>
        <begin position="842"/>
        <end position="883"/>
    </location>
</feature>
<reference evidence="11" key="2">
    <citation type="submission" date="2023-11" db="UniProtKB">
        <authorList>
            <consortium name="WormBaseParasite"/>
        </authorList>
    </citation>
    <scope>IDENTIFICATION</scope>
</reference>
<keyword evidence="10" id="KW-1185">Reference proteome</keyword>
<dbReference type="Pfam" id="PF07555">
    <property type="entry name" value="NAGidase"/>
    <property type="match status" value="1"/>
</dbReference>
<evidence type="ECO:0000256" key="2">
    <source>
        <dbReference type="ARBA" id="ARBA00023295"/>
    </source>
</evidence>
<dbReference type="SUPFAM" id="SSF51445">
    <property type="entry name" value="(Trans)glycosidases"/>
    <property type="match status" value="1"/>
</dbReference>
<protein>
    <recommendedName>
        <fullName evidence="6">protein O-GlcNAcase</fullName>
        <ecNumber evidence="6">3.2.1.169</ecNumber>
    </recommendedName>
    <alternativeName>
        <fullName evidence="3">Beta-N-acetylhexosaminidase</fullName>
    </alternativeName>
    <alternativeName>
        <fullName evidence="7">Beta-hexosaminidase</fullName>
    </alternativeName>
</protein>
<evidence type="ECO:0000256" key="8">
    <source>
        <dbReference type="SAM" id="MobiDB-lite"/>
    </source>
</evidence>
<feature type="compositionally biased region" description="Acidic residues" evidence="8">
    <location>
        <begin position="347"/>
        <end position="364"/>
    </location>
</feature>
<dbReference type="InterPro" id="IPR017853">
    <property type="entry name" value="GH"/>
</dbReference>
<evidence type="ECO:0000256" key="1">
    <source>
        <dbReference type="ARBA" id="ARBA00022801"/>
    </source>
</evidence>
<evidence type="ECO:0000256" key="5">
    <source>
        <dbReference type="ARBA" id="ARBA00052136"/>
    </source>
</evidence>
<keyword evidence="1" id="KW-0378">Hydrolase</keyword>
<feature type="compositionally biased region" description="Low complexity" evidence="8">
    <location>
        <begin position="844"/>
        <end position="857"/>
    </location>
</feature>
<dbReference type="PROSITE" id="PS52009">
    <property type="entry name" value="GH84"/>
    <property type="match status" value="1"/>
</dbReference>
<dbReference type="GO" id="GO:0009100">
    <property type="term" value="P:glycoprotein metabolic process"/>
    <property type="evidence" value="ECO:0007669"/>
    <property type="project" value="TreeGrafter"/>
</dbReference>
<feature type="region of interest" description="Disordered" evidence="8">
    <location>
        <begin position="339"/>
        <end position="390"/>
    </location>
</feature>
<dbReference type="EC" id="3.2.1.169" evidence="6"/>
<evidence type="ECO:0000259" key="9">
    <source>
        <dbReference type="PROSITE" id="PS52009"/>
    </source>
</evidence>
<dbReference type="InterPro" id="IPR011496">
    <property type="entry name" value="O-GlcNAcase_cat"/>
</dbReference>
<dbReference type="Gene3D" id="3.20.20.80">
    <property type="entry name" value="Glycosidases"/>
    <property type="match status" value="1"/>
</dbReference>
<comment type="catalytic activity">
    <reaction evidence="5">
        <text>3-O-(N-acetyl-beta-D-glucosaminyl)-L-threonyl-[protein] + H2O = L-threonyl-[protein] + N-acetyl-D-glucosamine</text>
        <dbReference type="Rhea" id="RHEA:48892"/>
        <dbReference type="Rhea" id="RHEA-COMP:11060"/>
        <dbReference type="Rhea" id="RHEA-COMP:12252"/>
        <dbReference type="ChEBI" id="CHEBI:15377"/>
        <dbReference type="ChEBI" id="CHEBI:30013"/>
        <dbReference type="ChEBI" id="CHEBI:90840"/>
        <dbReference type="ChEBI" id="CHEBI:506227"/>
        <dbReference type="EC" id="3.2.1.169"/>
    </reaction>
</comment>
<evidence type="ECO:0000256" key="7">
    <source>
        <dbReference type="ARBA" id="ARBA00076634"/>
    </source>
</evidence>
<organism evidence="10 11">
    <name type="scientific">Trichobilharzia regenti</name>
    <name type="common">Nasal bird schistosome</name>
    <dbReference type="NCBI Taxonomy" id="157069"/>
    <lineage>
        <taxon>Eukaryota</taxon>
        <taxon>Metazoa</taxon>
        <taxon>Spiralia</taxon>
        <taxon>Lophotrochozoa</taxon>
        <taxon>Platyhelminthes</taxon>
        <taxon>Trematoda</taxon>
        <taxon>Digenea</taxon>
        <taxon>Strigeidida</taxon>
        <taxon>Schistosomatoidea</taxon>
        <taxon>Schistosomatidae</taxon>
        <taxon>Trichobilharzia</taxon>
    </lineage>
</organism>
<proteinExistence type="predicted"/>
<name>A0AA85JW65_TRIRE</name>
<comment type="catalytic activity">
    <reaction evidence="4">
        <text>3-O-(N-acetyl-beta-D-glucosaminyl)-L-seryl-[protein] + H2O = N-acetyl-D-glucosamine + L-seryl-[protein]</text>
        <dbReference type="Rhea" id="RHEA:48876"/>
        <dbReference type="Rhea" id="RHEA-COMP:9863"/>
        <dbReference type="Rhea" id="RHEA-COMP:12251"/>
        <dbReference type="ChEBI" id="CHEBI:15377"/>
        <dbReference type="ChEBI" id="CHEBI:29999"/>
        <dbReference type="ChEBI" id="CHEBI:90838"/>
        <dbReference type="ChEBI" id="CHEBI:506227"/>
        <dbReference type="EC" id="3.2.1.169"/>
    </reaction>
</comment>